<dbReference type="InterPro" id="IPR050090">
    <property type="entry name" value="Tyrosine_recombinase_XerCD"/>
</dbReference>
<reference evidence="6 7" key="1">
    <citation type="journal article" date="2015" name="Microbiology (Mosc.)">
        <title>Genomics of the Weissella cibaria species with an examination of its metabolic traits.</title>
        <authorList>
            <person name="Lynch K.M."/>
            <person name="Lucid A."/>
            <person name="Arendt E.K."/>
            <person name="Sleator R.D."/>
            <person name="Lucey B."/>
            <person name="Coffey A."/>
        </authorList>
    </citation>
    <scope>NUCLEOTIDE SEQUENCE [LARGE SCALE GENOMIC DNA]</scope>
    <source>
        <strain evidence="6 7">AB3b</strain>
    </source>
</reference>
<evidence type="ECO:0000256" key="2">
    <source>
        <dbReference type="ARBA" id="ARBA00022908"/>
    </source>
</evidence>
<dbReference type="InterPro" id="IPR004107">
    <property type="entry name" value="Integrase_SAM-like_N"/>
</dbReference>
<dbReference type="EMBL" id="JWHT01000021">
    <property type="protein sequence ID" value="KIU24946.1"/>
    <property type="molecule type" value="Genomic_DNA"/>
</dbReference>
<comment type="caution">
    <text evidence="6">The sequence shown here is derived from an EMBL/GenBank/DDBJ whole genome shotgun (WGS) entry which is preliminary data.</text>
</comment>
<name>A0A0D1MAM2_9LACO</name>
<dbReference type="GO" id="GO:0003677">
    <property type="term" value="F:DNA binding"/>
    <property type="evidence" value="ECO:0007669"/>
    <property type="project" value="UniProtKB-KW"/>
</dbReference>
<dbReference type="PATRIC" id="fig|137591.24.peg.854"/>
<dbReference type="SUPFAM" id="SSF56349">
    <property type="entry name" value="DNA breaking-rejoining enzymes"/>
    <property type="match status" value="1"/>
</dbReference>
<gene>
    <name evidence="6" type="ORF">ab3b_00871</name>
</gene>
<organism evidence="6 7">
    <name type="scientific">Weissella cibaria</name>
    <dbReference type="NCBI Taxonomy" id="137591"/>
    <lineage>
        <taxon>Bacteria</taxon>
        <taxon>Bacillati</taxon>
        <taxon>Bacillota</taxon>
        <taxon>Bacilli</taxon>
        <taxon>Lactobacillales</taxon>
        <taxon>Lactobacillaceae</taxon>
        <taxon>Weissella</taxon>
    </lineage>
</organism>
<evidence type="ECO:0000256" key="3">
    <source>
        <dbReference type="ARBA" id="ARBA00023125"/>
    </source>
</evidence>
<dbReference type="GO" id="GO:0006310">
    <property type="term" value="P:DNA recombination"/>
    <property type="evidence" value="ECO:0007669"/>
    <property type="project" value="UniProtKB-KW"/>
</dbReference>
<evidence type="ECO:0000259" key="5">
    <source>
        <dbReference type="PROSITE" id="PS51898"/>
    </source>
</evidence>
<dbReference type="PANTHER" id="PTHR30349">
    <property type="entry name" value="PHAGE INTEGRASE-RELATED"/>
    <property type="match status" value="1"/>
</dbReference>
<dbReference type="InterPro" id="IPR010998">
    <property type="entry name" value="Integrase_recombinase_N"/>
</dbReference>
<dbReference type="CDD" id="cd01189">
    <property type="entry name" value="INT_ICEBs1_C_like"/>
    <property type="match status" value="1"/>
</dbReference>
<dbReference type="InterPro" id="IPR013762">
    <property type="entry name" value="Integrase-like_cat_sf"/>
</dbReference>
<feature type="domain" description="Tyr recombinase" evidence="5">
    <location>
        <begin position="162"/>
        <end position="346"/>
    </location>
</feature>
<evidence type="ECO:0000256" key="1">
    <source>
        <dbReference type="ARBA" id="ARBA00008857"/>
    </source>
</evidence>
<dbReference type="AlphaFoldDB" id="A0A0D1MAM2"/>
<proteinExistence type="inferred from homology"/>
<dbReference type="Pfam" id="PF14659">
    <property type="entry name" value="Phage_int_SAM_3"/>
    <property type="match status" value="1"/>
</dbReference>
<dbReference type="PROSITE" id="PS51898">
    <property type="entry name" value="TYR_RECOMBINASE"/>
    <property type="match status" value="1"/>
</dbReference>
<sequence>MASITKRGNKWRARASYVDAKGERQQPSKTFDTKREATEWATKLETQIIDGADINAGKLTFPAYFRNWIETTKQGTVRASTYTRYTTAAKLIDKVFAGMIMEKLTTLSLQKELNTFGETHSKKYARDILTLIKTSLRDAYLDGIIKRDIFTRLQPAGQVVDKGDNFLNASDFTKLQDFLYSKTDEMQTRPFYIMALVALETGARLGEVQALTKADISENHLTINKAYSSSTRKVTEPKTKSSVRTIAISKRLSAVLSDFFKTTGQDNLIENKMSTGRVSLEMQDLVREADIQPIHFHGLRHSHVSYLLHNGVDIDYVSKRVGHANVSVTLQIYAHMLKEKELAQDELTLQVLDNE</sequence>
<dbReference type="InterPro" id="IPR028259">
    <property type="entry name" value="AP2-like_int_N"/>
</dbReference>
<dbReference type="RefSeq" id="WP_043940999.1">
    <property type="nucleotide sequence ID" value="NZ_JWHT01000021.1"/>
</dbReference>
<dbReference type="Pfam" id="PF00589">
    <property type="entry name" value="Phage_integrase"/>
    <property type="match status" value="1"/>
</dbReference>
<dbReference type="Proteomes" id="UP000032289">
    <property type="component" value="Unassembled WGS sequence"/>
</dbReference>
<dbReference type="Pfam" id="PF14657">
    <property type="entry name" value="Arm-DNA-bind_4"/>
    <property type="match status" value="1"/>
</dbReference>
<dbReference type="GO" id="GO:0015074">
    <property type="term" value="P:DNA integration"/>
    <property type="evidence" value="ECO:0007669"/>
    <property type="project" value="UniProtKB-KW"/>
</dbReference>
<accession>A0A0D1MAM2</accession>
<keyword evidence="3" id="KW-0238">DNA-binding</keyword>
<evidence type="ECO:0000256" key="4">
    <source>
        <dbReference type="ARBA" id="ARBA00023172"/>
    </source>
</evidence>
<dbReference type="Gene3D" id="1.10.443.10">
    <property type="entry name" value="Intergrase catalytic core"/>
    <property type="match status" value="1"/>
</dbReference>
<evidence type="ECO:0000313" key="7">
    <source>
        <dbReference type="Proteomes" id="UP000032289"/>
    </source>
</evidence>
<keyword evidence="2" id="KW-0229">DNA integration</keyword>
<evidence type="ECO:0000313" key="6">
    <source>
        <dbReference type="EMBL" id="KIU24946.1"/>
    </source>
</evidence>
<comment type="similarity">
    <text evidence="1">Belongs to the 'phage' integrase family.</text>
</comment>
<protein>
    <submittedName>
        <fullName evidence="6">Putative prophage phiRv2 integrase</fullName>
    </submittedName>
</protein>
<dbReference type="Gene3D" id="1.10.150.130">
    <property type="match status" value="1"/>
</dbReference>
<dbReference type="PANTHER" id="PTHR30349:SF64">
    <property type="entry name" value="PROPHAGE INTEGRASE INTD-RELATED"/>
    <property type="match status" value="1"/>
</dbReference>
<dbReference type="InterPro" id="IPR011010">
    <property type="entry name" value="DNA_brk_join_enz"/>
</dbReference>
<keyword evidence="4" id="KW-0233">DNA recombination</keyword>
<dbReference type="InterPro" id="IPR002104">
    <property type="entry name" value="Integrase_catalytic"/>
</dbReference>